<evidence type="ECO:0000313" key="3">
    <source>
        <dbReference type="EMBL" id="KAF2201659.1"/>
    </source>
</evidence>
<evidence type="ECO:0000313" key="4">
    <source>
        <dbReference type="Proteomes" id="UP000799536"/>
    </source>
</evidence>
<dbReference type="EMBL" id="ML993966">
    <property type="protein sequence ID" value="KAF2201659.1"/>
    <property type="molecule type" value="Genomic_DNA"/>
</dbReference>
<dbReference type="OrthoDB" id="5242705at2759"/>
<proteinExistence type="predicted"/>
<protein>
    <submittedName>
        <fullName evidence="3">Uncharacterized protein</fullName>
    </submittedName>
</protein>
<feature type="region of interest" description="Disordered" evidence="1">
    <location>
        <begin position="1"/>
        <end position="24"/>
    </location>
</feature>
<feature type="compositionally biased region" description="Polar residues" evidence="1">
    <location>
        <begin position="70"/>
        <end position="81"/>
    </location>
</feature>
<dbReference type="AlphaFoldDB" id="A0A9P4JNV2"/>
<evidence type="ECO:0000256" key="1">
    <source>
        <dbReference type="SAM" id="MobiDB-lite"/>
    </source>
</evidence>
<organism evidence="3 4">
    <name type="scientific">Delitschia confertaspora ATCC 74209</name>
    <dbReference type="NCBI Taxonomy" id="1513339"/>
    <lineage>
        <taxon>Eukaryota</taxon>
        <taxon>Fungi</taxon>
        <taxon>Dikarya</taxon>
        <taxon>Ascomycota</taxon>
        <taxon>Pezizomycotina</taxon>
        <taxon>Dothideomycetes</taxon>
        <taxon>Pleosporomycetidae</taxon>
        <taxon>Pleosporales</taxon>
        <taxon>Delitschiaceae</taxon>
        <taxon>Delitschia</taxon>
    </lineage>
</organism>
<dbReference type="Pfam" id="PF11374">
    <property type="entry name" value="DUF3176"/>
    <property type="match status" value="1"/>
</dbReference>
<dbReference type="PANTHER" id="PTHR35394:SF5">
    <property type="entry name" value="DUF3176 DOMAIN-CONTAINING PROTEIN"/>
    <property type="match status" value="1"/>
</dbReference>
<keyword evidence="4" id="KW-1185">Reference proteome</keyword>
<feature type="transmembrane region" description="Helical" evidence="2">
    <location>
        <begin position="581"/>
        <end position="603"/>
    </location>
</feature>
<accession>A0A9P4JNV2</accession>
<gene>
    <name evidence="3" type="ORF">GQ43DRAFT_486696</name>
</gene>
<keyword evidence="2" id="KW-0812">Transmembrane</keyword>
<feature type="compositionally biased region" description="Basic and acidic residues" evidence="1">
    <location>
        <begin position="8"/>
        <end position="17"/>
    </location>
</feature>
<feature type="region of interest" description="Disordered" evidence="1">
    <location>
        <begin position="70"/>
        <end position="90"/>
    </location>
</feature>
<feature type="transmembrane region" description="Helical" evidence="2">
    <location>
        <begin position="227"/>
        <end position="245"/>
    </location>
</feature>
<dbReference type="InterPro" id="IPR021514">
    <property type="entry name" value="DUF3176"/>
</dbReference>
<comment type="caution">
    <text evidence="3">The sequence shown here is derived from an EMBL/GenBank/DDBJ whole genome shotgun (WGS) entry which is preliminary data.</text>
</comment>
<keyword evidence="2" id="KW-1133">Transmembrane helix</keyword>
<name>A0A9P4JNV2_9PLEO</name>
<reference evidence="3" key="1">
    <citation type="journal article" date="2020" name="Stud. Mycol.">
        <title>101 Dothideomycetes genomes: a test case for predicting lifestyles and emergence of pathogens.</title>
        <authorList>
            <person name="Haridas S."/>
            <person name="Albert R."/>
            <person name="Binder M."/>
            <person name="Bloem J."/>
            <person name="Labutti K."/>
            <person name="Salamov A."/>
            <person name="Andreopoulos B."/>
            <person name="Baker S."/>
            <person name="Barry K."/>
            <person name="Bills G."/>
            <person name="Bluhm B."/>
            <person name="Cannon C."/>
            <person name="Castanera R."/>
            <person name="Culley D."/>
            <person name="Daum C."/>
            <person name="Ezra D."/>
            <person name="Gonzalez J."/>
            <person name="Henrissat B."/>
            <person name="Kuo A."/>
            <person name="Liang C."/>
            <person name="Lipzen A."/>
            <person name="Lutzoni F."/>
            <person name="Magnuson J."/>
            <person name="Mondo S."/>
            <person name="Nolan M."/>
            <person name="Ohm R."/>
            <person name="Pangilinan J."/>
            <person name="Park H.-J."/>
            <person name="Ramirez L."/>
            <person name="Alfaro M."/>
            <person name="Sun H."/>
            <person name="Tritt A."/>
            <person name="Yoshinaga Y."/>
            <person name="Zwiers L.-H."/>
            <person name="Turgeon B."/>
            <person name="Goodwin S."/>
            <person name="Spatafora J."/>
            <person name="Crous P."/>
            <person name="Grigoriev I."/>
        </authorList>
    </citation>
    <scope>NUCLEOTIDE SEQUENCE</scope>
    <source>
        <strain evidence="3">ATCC 74209</strain>
    </source>
</reference>
<evidence type="ECO:0000256" key="2">
    <source>
        <dbReference type="SAM" id="Phobius"/>
    </source>
</evidence>
<feature type="transmembrane region" description="Helical" evidence="2">
    <location>
        <begin position="162"/>
        <end position="185"/>
    </location>
</feature>
<dbReference type="PANTHER" id="PTHR35394">
    <property type="entry name" value="DUF3176 DOMAIN-CONTAINING PROTEIN"/>
    <property type="match status" value="1"/>
</dbReference>
<sequence>MLRPSVPEIREDNEHRRPSSFGPQLLEHYESGVANELNESPPPNHHGTISPSSAFIDIHHDTRRNIQFTDVSSLQETTPTRPLSLPRGTRLNQDIENQPTEIGGPPLIRLSTAFVDRIITDWWWWELFSWLVSFAAVVAIIAILIAYNGKPPPGKIMFGITLNAYISIFSAVGKAALILPVSEAIGQLKWIWFRRESKLWDFFTFDSASRGPWGSLMLLGRTRCRRLVSLGAAITILALAFEPFFQQIVTYPIRTVADSHQTSSISVAMKYREENVRYVPSDGNAAVSSMGQVITGQFMLIGEPVREPPSQCSTGNCTFPEYSSLSVCHQCVDLSYTLEYVCANYTRLELTGSSTSTSHPCGYKLNGTLLVGTTDFHKNHTIVLSAFAVGDDMKTDVYWNSTTFADFTFPIIDFYLAYTPGGPEETRKNSTPVMINCLLSWCIKTYQARHISGVLHETATKAVLYNPEPGFLPSATNSSASYNEVSITTSDNKTYTVPNGTTKSIRTKLRQSMPTFISSYDGGPNNIVGVWNFLLQPPYDFASELENLTTEMTSAMRRKRSGSQEIHGTVWTPQSYVKVEWVWVSLPVGLLFGSLVFLLFTILKSRRQGIGAWKSSALSMLLYGINGEARRKFDVAKKTSEIEAMSKVVRVKLAERKGTTRLVPV</sequence>
<dbReference type="Proteomes" id="UP000799536">
    <property type="component" value="Unassembled WGS sequence"/>
</dbReference>
<keyword evidence="2" id="KW-0472">Membrane</keyword>
<feature type="transmembrane region" description="Helical" evidence="2">
    <location>
        <begin position="127"/>
        <end position="147"/>
    </location>
</feature>